<dbReference type="EMBL" id="CP060780">
    <property type="protein sequence ID" value="QNP43569.1"/>
    <property type="molecule type" value="Genomic_DNA"/>
</dbReference>
<dbReference type="PROSITE" id="PS51257">
    <property type="entry name" value="PROKAR_LIPOPROTEIN"/>
    <property type="match status" value="1"/>
</dbReference>
<keyword evidence="3" id="KW-1185">Reference proteome</keyword>
<evidence type="ECO:0000256" key="1">
    <source>
        <dbReference type="SAM" id="SignalP"/>
    </source>
</evidence>
<organism evidence="2 3">
    <name type="scientific">Sphingomonas daechungensis</name>
    <dbReference type="NCBI Taxonomy" id="1176646"/>
    <lineage>
        <taxon>Bacteria</taxon>
        <taxon>Pseudomonadati</taxon>
        <taxon>Pseudomonadota</taxon>
        <taxon>Alphaproteobacteria</taxon>
        <taxon>Sphingomonadales</taxon>
        <taxon>Sphingomonadaceae</taxon>
        <taxon>Sphingomonas</taxon>
    </lineage>
</organism>
<gene>
    <name evidence="2" type="ORF">H9L15_02090</name>
</gene>
<feature type="chain" id="PRO_5046758806" evidence="1">
    <location>
        <begin position="20"/>
        <end position="168"/>
    </location>
</feature>
<sequence length="168" mass="16900">MRTRILLALGLLGAASACSTPDATYPSLAPRPQEAIDPRVPIPNVVRVDPADPSLSAHLAGLIDQAQSGDQAFQAAAANAERLASSAGPQPSESWVAAQQALSAAQEARGPTVQALGDIDGIAAAALQKQGGIPAGNLAAIQAAADKVAAIDDAEASRIDAIEKRLGL</sequence>
<dbReference type="RefSeq" id="WP_187714999.1">
    <property type="nucleotide sequence ID" value="NZ_BAABJC010000001.1"/>
</dbReference>
<proteinExistence type="predicted"/>
<keyword evidence="1" id="KW-0732">Signal</keyword>
<feature type="signal peptide" evidence="1">
    <location>
        <begin position="1"/>
        <end position="19"/>
    </location>
</feature>
<dbReference type="Proteomes" id="UP000516134">
    <property type="component" value="Chromosome"/>
</dbReference>
<evidence type="ECO:0000313" key="2">
    <source>
        <dbReference type="EMBL" id="QNP43569.1"/>
    </source>
</evidence>
<evidence type="ECO:0000313" key="3">
    <source>
        <dbReference type="Proteomes" id="UP000516134"/>
    </source>
</evidence>
<accession>A0ABX6T204</accession>
<reference evidence="2 3" key="1">
    <citation type="submission" date="2020-08" db="EMBL/GenBank/DDBJ databases">
        <title>Genome sequence of Sphingomonas daechungensis KACC 18115T.</title>
        <authorList>
            <person name="Hyun D.-W."/>
            <person name="Bae J.-W."/>
        </authorList>
    </citation>
    <scope>NUCLEOTIDE SEQUENCE [LARGE SCALE GENOMIC DNA]</scope>
    <source>
        <strain evidence="2 3">KACC 18115</strain>
    </source>
</reference>
<protein>
    <submittedName>
        <fullName evidence="2">Uncharacterized protein</fullName>
    </submittedName>
</protein>
<name>A0ABX6T204_9SPHN</name>